<dbReference type="PROSITE" id="PS50850">
    <property type="entry name" value="MFS"/>
    <property type="match status" value="1"/>
</dbReference>
<reference evidence="8" key="1">
    <citation type="journal article" date="2023" name="Int. J. Syst. Evol. Microbiol.">
        <title>Methylocystis iwaonis sp. nov., a type II methane-oxidizing bacterium from surface soil of a rice paddy field in Japan, and emended description of the genus Methylocystis (ex Whittenbury et al. 1970) Bowman et al. 1993.</title>
        <authorList>
            <person name="Kaise H."/>
            <person name="Sawadogo J.B."/>
            <person name="Alam M.S."/>
            <person name="Ueno C."/>
            <person name="Dianou D."/>
            <person name="Shinjo R."/>
            <person name="Asakawa S."/>
        </authorList>
    </citation>
    <scope>NUCLEOTIDE SEQUENCE</scope>
    <source>
        <strain evidence="8">LMG27198</strain>
    </source>
</reference>
<sequence length="475" mass="51728">MLTRIFDYESASDAAPYRRFWTVRHDAPGRRAGFRACEDTMVQTSQETAATLSRVDGDAALRKIAARLVPFLIICYFAAYLDRVNLGFAAASMNASLGFSPTVFGWGAGVFFLGYALCETPSNLILHRTGARRWIARIMISWGLASGLMAFVWNETSFYALRFILGATEAGFFPGVILYITYWFPRLKRAQIFSWFLIAIPLSTVVGAPLSGMTLTLTDGLLGLHGWQWLFILETLPSILLGVASWFYLTDCPAQAHWLSAEEKDWLQDVLEKEQRDAPESETHVFWPALKDPRNLLLGFSYFGVVLALYGVNLWLPQIVAGFGFEPVAAGFVTALPYLIGTAAMIFWGWRSDRTAERYGHTMSAALLTALGLVWAGLATNAIVSIIAVTVAVCGTLATIPAFWALTTQRISGARAAASIAIINSIGHIAGFIGPYAVGWLKDSTGGFSSALFALSLGPILCAALTAATALRDRG</sequence>
<dbReference type="RefSeq" id="WP_281802415.1">
    <property type="nucleotide sequence ID" value="NZ_BSEC01000001.1"/>
</dbReference>
<name>A0A9W6GU34_9HYPH</name>
<feature type="transmembrane region" description="Helical" evidence="6">
    <location>
        <begin position="159"/>
        <end position="180"/>
    </location>
</feature>
<dbReference type="SUPFAM" id="SSF103473">
    <property type="entry name" value="MFS general substrate transporter"/>
    <property type="match status" value="1"/>
</dbReference>
<evidence type="ECO:0000313" key="9">
    <source>
        <dbReference type="Proteomes" id="UP001144323"/>
    </source>
</evidence>
<dbReference type="InterPro" id="IPR011701">
    <property type="entry name" value="MFS"/>
</dbReference>
<keyword evidence="9" id="KW-1185">Reference proteome</keyword>
<feature type="transmembrane region" description="Helical" evidence="6">
    <location>
        <begin position="328"/>
        <end position="347"/>
    </location>
</feature>
<comment type="subcellular location">
    <subcellularLocation>
        <location evidence="1">Membrane</location>
        <topology evidence="1">Multi-pass membrane protein</topology>
    </subcellularLocation>
</comment>
<dbReference type="Proteomes" id="UP001144323">
    <property type="component" value="Unassembled WGS sequence"/>
</dbReference>
<feature type="domain" description="Major facilitator superfamily (MFS) profile" evidence="7">
    <location>
        <begin position="68"/>
        <end position="474"/>
    </location>
</feature>
<feature type="transmembrane region" description="Helical" evidence="6">
    <location>
        <begin position="134"/>
        <end position="153"/>
    </location>
</feature>
<evidence type="ECO:0000256" key="1">
    <source>
        <dbReference type="ARBA" id="ARBA00004141"/>
    </source>
</evidence>
<dbReference type="GO" id="GO:0022857">
    <property type="term" value="F:transmembrane transporter activity"/>
    <property type="evidence" value="ECO:0007669"/>
    <property type="project" value="InterPro"/>
</dbReference>
<keyword evidence="5 6" id="KW-0472">Membrane</keyword>
<feature type="transmembrane region" description="Helical" evidence="6">
    <location>
        <begin position="296"/>
        <end position="316"/>
    </location>
</feature>
<feature type="transmembrane region" description="Helical" evidence="6">
    <location>
        <begin position="227"/>
        <end position="249"/>
    </location>
</feature>
<dbReference type="EMBL" id="BSEC01000001">
    <property type="protein sequence ID" value="GLI92911.1"/>
    <property type="molecule type" value="Genomic_DNA"/>
</dbReference>
<feature type="transmembrane region" description="Helical" evidence="6">
    <location>
        <begin position="416"/>
        <end position="438"/>
    </location>
</feature>
<proteinExistence type="predicted"/>
<gene>
    <name evidence="8" type="ORF">LMG27198_19030</name>
</gene>
<feature type="transmembrane region" description="Helical" evidence="6">
    <location>
        <begin position="192"/>
        <end position="215"/>
    </location>
</feature>
<dbReference type="GO" id="GO:0016020">
    <property type="term" value="C:membrane"/>
    <property type="evidence" value="ECO:0007669"/>
    <property type="project" value="UniProtKB-SubCell"/>
</dbReference>
<evidence type="ECO:0000256" key="2">
    <source>
        <dbReference type="ARBA" id="ARBA00022448"/>
    </source>
</evidence>
<dbReference type="InterPro" id="IPR036259">
    <property type="entry name" value="MFS_trans_sf"/>
</dbReference>
<evidence type="ECO:0000256" key="6">
    <source>
        <dbReference type="SAM" id="Phobius"/>
    </source>
</evidence>
<comment type="caution">
    <text evidence="8">The sequence shown here is derived from an EMBL/GenBank/DDBJ whole genome shotgun (WGS) entry which is preliminary data.</text>
</comment>
<feature type="transmembrane region" description="Helical" evidence="6">
    <location>
        <begin position="359"/>
        <end position="376"/>
    </location>
</feature>
<accession>A0A9W6GU34</accession>
<protein>
    <submittedName>
        <fullName evidence="8">MFS transporter</fullName>
    </submittedName>
</protein>
<dbReference type="FunFam" id="1.20.1250.20:FF:000018">
    <property type="entry name" value="MFS transporter permease"/>
    <property type="match status" value="1"/>
</dbReference>
<dbReference type="CDD" id="cd17319">
    <property type="entry name" value="MFS_ExuT_GudP_like"/>
    <property type="match status" value="1"/>
</dbReference>
<dbReference type="PANTHER" id="PTHR43791:SF36">
    <property type="entry name" value="TRANSPORTER, PUTATIVE (AFU_ORTHOLOGUE AFUA_6G08340)-RELATED"/>
    <property type="match status" value="1"/>
</dbReference>
<evidence type="ECO:0000313" key="8">
    <source>
        <dbReference type="EMBL" id="GLI92911.1"/>
    </source>
</evidence>
<keyword evidence="3 6" id="KW-0812">Transmembrane</keyword>
<keyword evidence="4 6" id="KW-1133">Transmembrane helix</keyword>
<feature type="transmembrane region" description="Helical" evidence="6">
    <location>
        <begin position="382"/>
        <end position="404"/>
    </location>
</feature>
<keyword evidence="2" id="KW-0813">Transport</keyword>
<dbReference type="AlphaFoldDB" id="A0A9W6GU34"/>
<dbReference type="InterPro" id="IPR020846">
    <property type="entry name" value="MFS_dom"/>
</dbReference>
<evidence type="ECO:0000256" key="3">
    <source>
        <dbReference type="ARBA" id="ARBA00022692"/>
    </source>
</evidence>
<evidence type="ECO:0000259" key="7">
    <source>
        <dbReference type="PROSITE" id="PS50850"/>
    </source>
</evidence>
<organism evidence="8 9">
    <name type="scientific">Methylocystis echinoides</name>
    <dbReference type="NCBI Taxonomy" id="29468"/>
    <lineage>
        <taxon>Bacteria</taxon>
        <taxon>Pseudomonadati</taxon>
        <taxon>Pseudomonadota</taxon>
        <taxon>Alphaproteobacteria</taxon>
        <taxon>Hyphomicrobiales</taxon>
        <taxon>Methylocystaceae</taxon>
        <taxon>Methylocystis</taxon>
    </lineage>
</organism>
<evidence type="ECO:0000256" key="5">
    <source>
        <dbReference type="ARBA" id="ARBA00023136"/>
    </source>
</evidence>
<evidence type="ECO:0000256" key="4">
    <source>
        <dbReference type="ARBA" id="ARBA00022989"/>
    </source>
</evidence>
<dbReference type="Pfam" id="PF07690">
    <property type="entry name" value="MFS_1"/>
    <property type="match status" value="1"/>
</dbReference>
<feature type="transmembrane region" description="Helical" evidence="6">
    <location>
        <begin position="93"/>
        <end position="113"/>
    </location>
</feature>
<dbReference type="PANTHER" id="PTHR43791">
    <property type="entry name" value="PERMEASE-RELATED"/>
    <property type="match status" value="1"/>
</dbReference>
<dbReference type="Gene3D" id="1.20.1250.20">
    <property type="entry name" value="MFS general substrate transporter like domains"/>
    <property type="match status" value="2"/>
</dbReference>
<feature type="transmembrane region" description="Helical" evidence="6">
    <location>
        <begin position="450"/>
        <end position="471"/>
    </location>
</feature>
<feature type="transmembrane region" description="Helical" evidence="6">
    <location>
        <begin position="64"/>
        <end position="81"/>
    </location>
</feature>